<protein>
    <submittedName>
        <fullName evidence="2">Uncharacterized protein</fullName>
    </submittedName>
</protein>
<name>A0A6S7KAW4_PARCT</name>
<dbReference type="OrthoDB" id="6007883at2759"/>
<feature type="non-terminal residue" evidence="2">
    <location>
        <position position="197"/>
    </location>
</feature>
<dbReference type="Proteomes" id="UP001152795">
    <property type="component" value="Unassembled WGS sequence"/>
</dbReference>
<dbReference type="EMBL" id="CACRXK020026187">
    <property type="protein sequence ID" value="CAB4040034.1"/>
    <property type="molecule type" value="Genomic_DNA"/>
</dbReference>
<reference evidence="2" key="1">
    <citation type="submission" date="2020-04" db="EMBL/GenBank/DDBJ databases">
        <authorList>
            <person name="Alioto T."/>
            <person name="Alioto T."/>
            <person name="Gomez Garrido J."/>
        </authorList>
    </citation>
    <scope>NUCLEOTIDE SEQUENCE</scope>
    <source>
        <strain evidence="2">A484AB</strain>
    </source>
</reference>
<evidence type="ECO:0000313" key="3">
    <source>
        <dbReference type="Proteomes" id="UP001152795"/>
    </source>
</evidence>
<feature type="region of interest" description="Disordered" evidence="1">
    <location>
        <begin position="88"/>
        <end position="108"/>
    </location>
</feature>
<feature type="region of interest" description="Disordered" evidence="1">
    <location>
        <begin position="30"/>
        <end position="50"/>
    </location>
</feature>
<dbReference type="AlphaFoldDB" id="A0A6S7KAW4"/>
<accession>A0A6S7KAW4</accession>
<keyword evidence="3" id="KW-1185">Reference proteome</keyword>
<sequence>MEAENNSNEDEEVIDPITIAVNAGASLTRKRKVPINKGKNNQRGSAKTTNVSTWDRLKEFPKQHFAVVNGKLRCNACSEVLADKKSSIERHTKSKKHEKGLADIERNKSEQQSIKECLQKRAKRENASGSTLPSDIQLYRYELVESALSGGVALSKVDAMRPFLEKYGHRLTSSAHLSELIPAVLEKEKETLKEELK</sequence>
<feature type="compositionally biased region" description="Polar residues" evidence="1">
    <location>
        <begin position="38"/>
        <end position="50"/>
    </location>
</feature>
<feature type="compositionally biased region" description="Basic and acidic residues" evidence="1">
    <location>
        <begin position="99"/>
        <end position="108"/>
    </location>
</feature>
<evidence type="ECO:0000256" key="1">
    <source>
        <dbReference type="SAM" id="MobiDB-lite"/>
    </source>
</evidence>
<organism evidence="2 3">
    <name type="scientific">Paramuricea clavata</name>
    <name type="common">Red gorgonian</name>
    <name type="synonym">Violescent sea-whip</name>
    <dbReference type="NCBI Taxonomy" id="317549"/>
    <lineage>
        <taxon>Eukaryota</taxon>
        <taxon>Metazoa</taxon>
        <taxon>Cnidaria</taxon>
        <taxon>Anthozoa</taxon>
        <taxon>Octocorallia</taxon>
        <taxon>Malacalcyonacea</taxon>
        <taxon>Plexauridae</taxon>
        <taxon>Paramuricea</taxon>
    </lineage>
</organism>
<proteinExistence type="predicted"/>
<gene>
    <name evidence="2" type="ORF">PACLA_8A054065</name>
</gene>
<comment type="caution">
    <text evidence="2">The sequence shown here is derived from an EMBL/GenBank/DDBJ whole genome shotgun (WGS) entry which is preliminary data.</text>
</comment>
<evidence type="ECO:0000313" key="2">
    <source>
        <dbReference type="EMBL" id="CAB4040034.1"/>
    </source>
</evidence>